<feature type="signal peptide" evidence="2">
    <location>
        <begin position="1"/>
        <end position="26"/>
    </location>
</feature>
<feature type="region of interest" description="Disordered" evidence="1">
    <location>
        <begin position="32"/>
        <end position="98"/>
    </location>
</feature>
<evidence type="ECO:0000313" key="3">
    <source>
        <dbReference type="EMBL" id="TWT19686.1"/>
    </source>
</evidence>
<gene>
    <name evidence="3" type="ORF">FQY79_07550</name>
</gene>
<proteinExistence type="predicted"/>
<feature type="chain" id="PRO_5022733324" evidence="2">
    <location>
        <begin position="27"/>
        <end position="98"/>
    </location>
</feature>
<evidence type="ECO:0000256" key="2">
    <source>
        <dbReference type="SAM" id="SignalP"/>
    </source>
</evidence>
<dbReference type="RefSeq" id="WP_146312309.1">
    <property type="nucleotide sequence ID" value="NZ_VOHE01000003.1"/>
</dbReference>
<feature type="compositionally biased region" description="Low complexity" evidence="1">
    <location>
        <begin position="69"/>
        <end position="86"/>
    </location>
</feature>
<dbReference type="EMBL" id="VOHE01000003">
    <property type="protein sequence ID" value="TWT19686.1"/>
    <property type="molecule type" value="Genomic_DNA"/>
</dbReference>
<evidence type="ECO:0000256" key="1">
    <source>
        <dbReference type="SAM" id="MobiDB-lite"/>
    </source>
</evidence>
<name>A0A5C5U146_9GAMM</name>
<comment type="caution">
    <text evidence="3">The sequence shown here is derived from an EMBL/GenBank/DDBJ whole genome shotgun (WGS) entry which is preliminary data.</text>
</comment>
<dbReference type="Proteomes" id="UP000315949">
    <property type="component" value="Unassembled WGS sequence"/>
</dbReference>
<evidence type="ECO:0000313" key="4">
    <source>
        <dbReference type="Proteomes" id="UP000315949"/>
    </source>
</evidence>
<keyword evidence="2" id="KW-0732">Signal</keyword>
<accession>A0A5C5U146</accession>
<protein>
    <submittedName>
        <fullName evidence="3">Uncharacterized protein</fullName>
    </submittedName>
</protein>
<dbReference type="AlphaFoldDB" id="A0A5C5U146"/>
<keyword evidence="4" id="KW-1185">Reference proteome</keyword>
<sequence length="98" mass="10111">MAPGSSTRIQLLSGLLLALAALPVAARQPAMMDANGGGASACPLGTDDEAAEETPALRPDKRPSPPTPARTTPTRRAGDAGTATRPPRWHSFLPGMIR</sequence>
<organism evidence="3 4">
    <name type="scientific">Luteimonas wenzhouensis</name>
    <dbReference type="NCBI Taxonomy" id="2599615"/>
    <lineage>
        <taxon>Bacteria</taxon>
        <taxon>Pseudomonadati</taxon>
        <taxon>Pseudomonadota</taxon>
        <taxon>Gammaproteobacteria</taxon>
        <taxon>Lysobacterales</taxon>
        <taxon>Lysobacteraceae</taxon>
        <taxon>Luteimonas</taxon>
    </lineage>
</organism>
<reference evidence="3 4" key="1">
    <citation type="submission" date="2019-07" db="EMBL/GenBank/DDBJ databases">
        <title>Luteimonas sp. YD-1 nov., isolated from acidic soil.</title>
        <authorList>
            <person name="Zhou J."/>
        </authorList>
    </citation>
    <scope>NUCLEOTIDE SEQUENCE [LARGE SCALE GENOMIC DNA]</scope>
    <source>
        <strain evidence="3 4">YD-1</strain>
    </source>
</reference>